<keyword evidence="6" id="KW-0695">RNA-directed DNA polymerase</keyword>
<dbReference type="GO" id="GO:0003964">
    <property type="term" value="F:RNA-directed DNA polymerase activity"/>
    <property type="evidence" value="ECO:0007669"/>
    <property type="project" value="UniProtKB-KW"/>
</dbReference>
<evidence type="ECO:0000313" key="11">
    <source>
        <dbReference type="Proteomes" id="UP000288805"/>
    </source>
</evidence>
<protein>
    <submittedName>
        <fullName evidence="10">Retrovirus-related Pol polyprotein from transposon 17.6</fullName>
    </submittedName>
</protein>
<dbReference type="Gene3D" id="3.30.70.270">
    <property type="match status" value="1"/>
</dbReference>
<evidence type="ECO:0000256" key="4">
    <source>
        <dbReference type="ARBA" id="ARBA00022759"/>
    </source>
</evidence>
<name>A0A438FPT4_VITVI</name>
<dbReference type="Pfam" id="PF17917">
    <property type="entry name" value="RT_RNaseH"/>
    <property type="match status" value="1"/>
</dbReference>
<dbReference type="AlphaFoldDB" id="A0A438FPT4"/>
<feature type="domain" description="Reverse transcriptase" evidence="7">
    <location>
        <begin position="286"/>
        <end position="338"/>
    </location>
</feature>
<dbReference type="SUPFAM" id="SSF53098">
    <property type="entry name" value="Ribonuclease H-like"/>
    <property type="match status" value="2"/>
</dbReference>
<dbReference type="PANTHER" id="PTHR48475">
    <property type="entry name" value="RIBONUCLEASE H"/>
    <property type="match status" value="1"/>
</dbReference>
<evidence type="ECO:0000256" key="2">
    <source>
        <dbReference type="ARBA" id="ARBA00022695"/>
    </source>
</evidence>
<keyword evidence="1" id="KW-0808">Transferase</keyword>
<dbReference type="Gene3D" id="3.10.10.10">
    <property type="entry name" value="HIV Type 1 Reverse Transcriptase, subunit A, domain 1"/>
    <property type="match status" value="1"/>
</dbReference>
<evidence type="ECO:0000256" key="1">
    <source>
        <dbReference type="ARBA" id="ARBA00022679"/>
    </source>
</evidence>
<dbReference type="CDD" id="cd01647">
    <property type="entry name" value="RT_LTR"/>
    <property type="match status" value="1"/>
</dbReference>
<evidence type="ECO:0000259" key="8">
    <source>
        <dbReference type="Pfam" id="PF13456"/>
    </source>
</evidence>
<dbReference type="InterPro" id="IPR043502">
    <property type="entry name" value="DNA/RNA_pol_sf"/>
</dbReference>
<dbReference type="GO" id="GO:0003676">
    <property type="term" value="F:nucleic acid binding"/>
    <property type="evidence" value="ECO:0007669"/>
    <property type="project" value="InterPro"/>
</dbReference>
<evidence type="ECO:0000313" key="10">
    <source>
        <dbReference type="EMBL" id="RVW61967.1"/>
    </source>
</evidence>
<evidence type="ECO:0000256" key="3">
    <source>
        <dbReference type="ARBA" id="ARBA00022722"/>
    </source>
</evidence>
<keyword evidence="4" id="KW-0255">Endonuclease</keyword>
<comment type="caution">
    <text evidence="10">The sequence shown here is derived from an EMBL/GenBank/DDBJ whole genome shotgun (WGS) entry which is preliminary data.</text>
</comment>
<keyword evidence="2" id="KW-0548">Nucleotidyltransferase</keyword>
<sequence>MLSLCFPEEITGDGVMVDSTEMIDGVVSHDEYRDEMDMMTMSQITSIVQLQPVSAFDMFGVSTIEVFEGTQTLPVPELPEDDSSLFEGIVSPVEGASDLVDPPLSFDVLSGFVSRSDDVSVASFMDLSIFEDVETVDFGTEDQPRELKIGSPLSTEERDRLIHLLRSYLDVFAWSYEDMPGLDPSIVQHHLPILPHVRPVKQKLRRLHPRWSLQVKEEIQKQLSVGFISVVEYPEWLANVVPVPKKDGKLGHSMLSFMDGFSGYNQILMARGYGEDGLHYRVGDVEVYVDDMIVKSRGRADHLDALERFFERIRKFRLRLNPKKCTFGVTSGKLLGHMVSDRGIEVDPDKIKAILDMPVPRTEKEIRGFLGSASYARTSTSSIFVSFRHGLGMHASSADDSGKERAIYYLSKRMLEYEMRYVMIERMCLALVWATRRLRHYMTEYSVCLISRLDPLRYLFDRPALTGRLMRWLVLLTEFDIQYVSQKSIKGSIVADHLASLPISEGRPVDDDFPDGVSSFGCVFRSTSATNNIVEYEACILGLETALELGIRQMEVFGDSNLVLRQIQGDWKTRDQNQFADALATLASSVDIPIDVVIRPLLIESRFAPAYCCLIGETETQDDLPWYHDIYQLLRSSIYPEAATARDHRASADRVMREVHSGVCGPHMGGHMLAQCQIHGDLIMHRHQSYTLTSPWPFSVWGIDIIGKGCQFIRSHIICRYGVPHELISDRGVHFRAEATDQRAVEAANKNIKRILRKMVETSRDWSEKLPFALWAYRTSFRTSTGATPYSLVYGMEAVLPVETEMGSLRVALEQQISETEWAQARFDQLNLLDERRLRAADHVQAYQRKMARAFKKRLSLDHCKKGT</sequence>
<dbReference type="InterPro" id="IPR002156">
    <property type="entry name" value="RNaseH_domain"/>
</dbReference>
<dbReference type="EMBL" id="QGNW01000794">
    <property type="protein sequence ID" value="RVW61967.1"/>
    <property type="molecule type" value="Genomic_DNA"/>
</dbReference>
<dbReference type="InterPro" id="IPR043128">
    <property type="entry name" value="Rev_trsase/Diguanyl_cyclase"/>
</dbReference>
<gene>
    <name evidence="10" type="primary">pol_2284</name>
    <name evidence="10" type="ORF">CK203_065106</name>
</gene>
<feature type="domain" description="Reverse transcriptase RNase H-like" evidence="9">
    <location>
        <begin position="389"/>
        <end position="479"/>
    </location>
</feature>
<dbReference type="Gene3D" id="3.30.420.10">
    <property type="entry name" value="Ribonuclease H-like superfamily/Ribonuclease H"/>
    <property type="match status" value="2"/>
</dbReference>
<reference evidence="10 11" key="1">
    <citation type="journal article" date="2018" name="PLoS Genet.">
        <title>Population sequencing reveals clonal diversity and ancestral inbreeding in the grapevine cultivar Chardonnay.</title>
        <authorList>
            <person name="Roach M.J."/>
            <person name="Johnson D.L."/>
            <person name="Bohlmann J."/>
            <person name="van Vuuren H.J."/>
            <person name="Jones S.J."/>
            <person name="Pretorius I.S."/>
            <person name="Schmidt S.A."/>
            <person name="Borneman A.R."/>
        </authorList>
    </citation>
    <scope>NUCLEOTIDE SEQUENCE [LARGE SCALE GENOMIC DNA]</scope>
    <source>
        <strain evidence="11">cv. Chardonnay</strain>
        <tissue evidence="10">Leaf</tissue>
    </source>
</reference>
<dbReference type="Pfam" id="PF13456">
    <property type="entry name" value="RVT_3"/>
    <property type="match status" value="1"/>
</dbReference>
<dbReference type="PANTHER" id="PTHR48475:SF1">
    <property type="entry name" value="RNASE H TYPE-1 DOMAIN-CONTAINING PROTEIN"/>
    <property type="match status" value="1"/>
</dbReference>
<dbReference type="InterPro" id="IPR036397">
    <property type="entry name" value="RNaseH_sf"/>
</dbReference>
<dbReference type="InterPro" id="IPR012337">
    <property type="entry name" value="RNaseH-like_sf"/>
</dbReference>
<dbReference type="InterPro" id="IPR000477">
    <property type="entry name" value="RT_dom"/>
</dbReference>
<accession>A0A438FPT4</accession>
<keyword evidence="3" id="KW-0540">Nuclease</keyword>
<evidence type="ECO:0000256" key="5">
    <source>
        <dbReference type="ARBA" id="ARBA00022801"/>
    </source>
</evidence>
<feature type="domain" description="RNase H type-1" evidence="8">
    <location>
        <begin position="526"/>
        <end position="583"/>
    </location>
</feature>
<evidence type="ECO:0000259" key="9">
    <source>
        <dbReference type="Pfam" id="PF17917"/>
    </source>
</evidence>
<dbReference type="InterPro" id="IPR041373">
    <property type="entry name" value="RT_RNaseH"/>
</dbReference>
<keyword evidence="5" id="KW-0378">Hydrolase</keyword>
<organism evidence="10 11">
    <name type="scientific">Vitis vinifera</name>
    <name type="common">Grape</name>
    <dbReference type="NCBI Taxonomy" id="29760"/>
    <lineage>
        <taxon>Eukaryota</taxon>
        <taxon>Viridiplantae</taxon>
        <taxon>Streptophyta</taxon>
        <taxon>Embryophyta</taxon>
        <taxon>Tracheophyta</taxon>
        <taxon>Spermatophyta</taxon>
        <taxon>Magnoliopsida</taxon>
        <taxon>eudicotyledons</taxon>
        <taxon>Gunneridae</taxon>
        <taxon>Pentapetalae</taxon>
        <taxon>rosids</taxon>
        <taxon>Vitales</taxon>
        <taxon>Vitaceae</taxon>
        <taxon>Viteae</taxon>
        <taxon>Vitis</taxon>
    </lineage>
</organism>
<dbReference type="Proteomes" id="UP000288805">
    <property type="component" value="Unassembled WGS sequence"/>
</dbReference>
<evidence type="ECO:0000256" key="6">
    <source>
        <dbReference type="ARBA" id="ARBA00022918"/>
    </source>
</evidence>
<dbReference type="GO" id="GO:0004523">
    <property type="term" value="F:RNA-DNA hybrid ribonuclease activity"/>
    <property type="evidence" value="ECO:0007669"/>
    <property type="project" value="InterPro"/>
</dbReference>
<proteinExistence type="predicted"/>
<dbReference type="Pfam" id="PF00078">
    <property type="entry name" value="RVT_1"/>
    <property type="match status" value="1"/>
</dbReference>
<evidence type="ECO:0000259" key="7">
    <source>
        <dbReference type="Pfam" id="PF00078"/>
    </source>
</evidence>
<dbReference type="SUPFAM" id="SSF56672">
    <property type="entry name" value="DNA/RNA polymerases"/>
    <property type="match status" value="1"/>
</dbReference>